<proteinExistence type="predicted"/>
<keyword evidence="3" id="KW-1185">Reference proteome</keyword>
<organism evidence="2 3">
    <name type="scientific">Phocaeicola intestinalis</name>
    <dbReference type="NCBI Taxonomy" id="2762212"/>
    <lineage>
        <taxon>Bacteria</taxon>
        <taxon>Pseudomonadati</taxon>
        <taxon>Bacteroidota</taxon>
        <taxon>Bacteroidia</taxon>
        <taxon>Bacteroidales</taxon>
        <taxon>Bacteroidaceae</taxon>
        <taxon>Phocaeicola</taxon>
    </lineage>
</organism>
<dbReference type="PROSITE" id="PS51257">
    <property type="entry name" value="PROKAR_LIPOPROTEIN"/>
    <property type="match status" value="1"/>
</dbReference>
<comment type="caution">
    <text evidence="2">The sequence shown here is derived from an EMBL/GenBank/DDBJ whole genome shotgun (WGS) entry which is preliminary data.</text>
</comment>
<sequence>MKTWKWLAMTFMATTLATSFTACSDDDEPSNENPVLGTTGKRLVQELENGNPDDSYTYYYGTDGWLIRAISDNDPSDNSSQSITYEKRDGYTYATTTWNDGDKAECMFDNLMRIAGDATCSYDEEGHLVRYGDVTFEWENGNVSKVHAHDGTTTYTYYTDLENKFPVYPDPVTEEVDEYIMLLTAHPQLFGVPCKNLVKSEVNPYATCNYTYELDSDGYVLSAIIEIVDGEDKGEKGVYFSYKWE</sequence>
<reference evidence="2 3" key="1">
    <citation type="submission" date="2020-08" db="EMBL/GenBank/DDBJ databases">
        <title>A Genomic Blueprint of the Chicken Gut Microbiome.</title>
        <authorList>
            <person name="Gilroy R."/>
            <person name="Ravi A."/>
            <person name="Getino M."/>
            <person name="Pursley I."/>
            <person name="Horton D.L."/>
            <person name="Alikhan N.-F."/>
            <person name="Baker D."/>
            <person name="Gharbi K."/>
            <person name="Hall N."/>
            <person name="Watson M."/>
            <person name="Adriaenssens E.M."/>
            <person name="Foster-Nyarko E."/>
            <person name="Jarju S."/>
            <person name="Secka A."/>
            <person name="Antonio M."/>
            <person name="Oren A."/>
            <person name="Chaudhuri R."/>
            <person name="La Ragione R.M."/>
            <person name="Hildebrand F."/>
            <person name="Pallen M.J."/>
        </authorList>
    </citation>
    <scope>NUCLEOTIDE SEQUENCE [LARGE SCALE GENOMIC DNA]</scope>
    <source>
        <strain evidence="2 3">Sa1CVN1</strain>
    </source>
</reference>
<evidence type="ECO:0000313" key="2">
    <source>
        <dbReference type="EMBL" id="MBD8039593.1"/>
    </source>
</evidence>
<feature type="signal peptide" evidence="1">
    <location>
        <begin position="1"/>
        <end position="24"/>
    </location>
</feature>
<evidence type="ECO:0008006" key="4">
    <source>
        <dbReference type="Google" id="ProtNLM"/>
    </source>
</evidence>
<dbReference type="RefSeq" id="WP_191763048.1">
    <property type="nucleotide sequence ID" value="NZ_JACSPP010000007.1"/>
</dbReference>
<name>A0ABR8Y628_9BACT</name>
<accession>A0ABR8Y628</accession>
<gene>
    <name evidence="2" type="ORF">H9625_03880</name>
</gene>
<evidence type="ECO:0000256" key="1">
    <source>
        <dbReference type="SAM" id="SignalP"/>
    </source>
</evidence>
<protein>
    <recommendedName>
        <fullName evidence="4">DUF4595 domain-containing protein</fullName>
    </recommendedName>
</protein>
<dbReference type="EMBL" id="JACSPP010000007">
    <property type="protein sequence ID" value="MBD8039593.1"/>
    <property type="molecule type" value="Genomic_DNA"/>
</dbReference>
<evidence type="ECO:0000313" key="3">
    <source>
        <dbReference type="Proteomes" id="UP000620874"/>
    </source>
</evidence>
<keyword evidence="1" id="KW-0732">Signal</keyword>
<dbReference type="Proteomes" id="UP000620874">
    <property type="component" value="Unassembled WGS sequence"/>
</dbReference>
<feature type="chain" id="PRO_5046975153" description="DUF4595 domain-containing protein" evidence="1">
    <location>
        <begin position="25"/>
        <end position="245"/>
    </location>
</feature>